<feature type="region of interest" description="Disordered" evidence="1">
    <location>
        <begin position="180"/>
        <end position="216"/>
    </location>
</feature>
<dbReference type="OrthoDB" id="349269at2759"/>
<gene>
    <name evidence="4" type="primary">LOC34619788</name>
</gene>
<feature type="compositionally biased region" description="Low complexity" evidence="1">
    <location>
        <begin position="68"/>
        <end position="105"/>
    </location>
</feature>
<feature type="region of interest" description="Disordered" evidence="1">
    <location>
        <begin position="68"/>
        <end position="158"/>
    </location>
</feature>
<feature type="compositionally biased region" description="Low complexity" evidence="1">
    <location>
        <begin position="180"/>
        <end position="190"/>
    </location>
</feature>
<feature type="domain" description="AP2-coincident C-terminal" evidence="2">
    <location>
        <begin position="474"/>
        <end position="561"/>
    </location>
</feature>
<dbReference type="Pfam" id="PF14733">
    <property type="entry name" value="ACDC"/>
    <property type="match status" value="1"/>
</dbReference>
<evidence type="ECO:0000259" key="2">
    <source>
        <dbReference type="Pfam" id="PF14733"/>
    </source>
</evidence>
<dbReference type="Proteomes" id="UP000515125">
    <property type="component" value="Unplaced"/>
</dbReference>
<dbReference type="RefSeq" id="XP_026194235.1">
    <property type="nucleotide sequence ID" value="XM_026338450.1"/>
</dbReference>
<evidence type="ECO:0000313" key="4">
    <source>
        <dbReference type="RefSeq" id="XP_026194235.1"/>
    </source>
</evidence>
<evidence type="ECO:0000256" key="1">
    <source>
        <dbReference type="SAM" id="MobiDB-lite"/>
    </source>
</evidence>
<feature type="compositionally biased region" description="Low complexity" evidence="1">
    <location>
        <begin position="145"/>
        <end position="155"/>
    </location>
</feature>
<name>A0A6P6S4K8_9EIME</name>
<accession>A0A6P6S4K8</accession>
<reference evidence="4" key="1">
    <citation type="submission" date="2025-08" db="UniProtKB">
        <authorList>
            <consortium name="RefSeq"/>
        </authorList>
    </citation>
    <scope>IDENTIFICATION</scope>
</reference>
<evidence type="ECO:0000313" key="3">
    <source>
        <dbReference type="Proteomes" id="UP000515125"/>
    </source>
</evidence>
<keyword evidence="3" id="KW-1185">Reference proteome</keyword>
<dbReference type="GeneID" id="34619788"/>
<proteinExistence type="predicted"/>
<dbReference type="InterPro" id="IPR028078">
    <property type="entry name" value="ACDC"/>
</dbReference>
<protein>
    <submittedName>
        <fullName evidence="4">Uncharacterized protein LOC34619788</fullName>
    </submittedName>
</protein>
<feature type="compositionally biased region" description="Basic and acidic residues" evidence="1">
    <location>
        <begin position="121"/>
        <end position="130"/>
    </location>
</feature>
<sequence>MQAVQFRWEKVRMKYAKLMKQATPQPGLIGTAPAEGPVEALEMDAEAAELAAALQMYGKGSHVRVPRGKAGAAAAAQRTRSSSPSSTTKGAPAAAAAADPSARQGPRTKRQGGVQGVSKTLVEDATRGMELRGSPSKKLCSTPSQRQQQQQQQQQLVDSHQQLTASQWALLQQHLQLPTSHSASTSKTASPVWAESEQGPPPACSPALSPAGPPPQKAALLTRRELEEALIKSEPEKGISGEHSLSELDLKMQLLLQVAMRLQQQSTEQQDSALMMQTFKALVQYRQERQEEVTTGPLLHTAQQQQQQQGKDRGGTTDLESGLLRLVANSAGRLGGARGGAVRGSELRALSGSKEGASSHDIASVLGMREVSPLSAKQSWGEAPADQGFVEGLNTLTRFLADENRSLSTAAADAAARGGGVIGLTNWVTSPLTQSTRSGGESCNGTPGGPVFGAERESFEGPLAEDGVDLQPWRRAVCVILEDVLENCILEVGSQPREGGSMSLERLQFAPMVGRLKALAARSCSKAELRPFLRLFSRSIRLGLVPSKQSEDVQQLILDALGALDDALAASRAPPPLALATRGHLDSVDTPSPFTLLPAGSGFS</sequence>
<organism evidence="3 4">
    <name type="scientific">Cyclospora cayetanensis</name>
    <dbReference type="NCBI Taxonomy" id="88456"/>
    <lineage>
        <taxon>Eukaryota</taxon>
        <taxon>Sar</taxon>
        <taxon>Alveolata</taxon>
        <taxon>Apicomplexa</taxon>
        <taxon>Conoidasida</taxon>
        <taxon>Coccidia</taxon>
        <taxon>Eucoccidiorida</taxon>
        <taxon>Eimeriorina</taxon>
        <taxon>Eimeriidae</taxon>
        <taxon>Cyclospora</taxon>
    </lineage>
</organism>
<dbReference type="AlphaFoldDB" id="A0A6P6S4K8"/>
<feature type="region of interest" description="Disordered" evidence="1">
    <location>
        <begin position="293"/>
        <end position="318"/>
    </location>
</feature>